<name>A0A2W5V7A5_9CAUL</name>
<keyword evidence="2" id="KW-1133">Transmembrane helix</keyword>
<keyword evidence="2" id="KW-0472">Membrane</keyword>
<evidence type="ECO:0000256" key="1">
    <source>
        <dbReference type="SAM" id="MobiDB-lite"/>
    </source>
</evidence>
<keyword evidence="2" id="KW-0812">Transmembrane</keyword>
<dbReference type="PANTHER" id="PTHR36840:SF1">
    <property type="entry name" value="BLL5714 PROTEIN"/>
    <property type="match status" value="1"/>
</dbReference>
<accession>A0A2W5V7A5</accession>
<dbReference type="Pfam" id="PF06772">
    <property type="entry name" value="LtrA"/>
    <property type="match status" value="1"/>
</dbReference>
<feature type="region of interest" description="Disordered" evidence="1">
    <location>
        <begin position="384"/>
        <end position="408"/>
    </location>
</feature>
<feature type="transmembrane region" description="Helical" evidence="2">
    <location>
        <begin position="82"/>
        <end position="100"/>
    </location>
</feature>
<protein>
    <recommendedName>
        <fullName evidence="5">Low temperature requirement protein A</fullName>
    </recommendedName>
</protein>
<feature type="transmembrane region" description="Helical" evidence="2">
    <location>
        <begin position="208"/>
        <end position="228"/>
    </location>
</feature>
<dbReference type="AlphaFoldDB" id="A0A2W5V7A5"/>
<evidence type="ECO:0000256" key="2">
    <source>
        <dbReference type="SAM" id="Phobius"/>
    </source>
</evidence>
<feature type="transmembrane region" description="Helical" evidence="2">
    <location>
        <begin position="313"/>
        <end position="335"/>
    </location>
</feature>
<dbReference type="EMBL" id="QFQZ01000025">
    <property type="protein sequence ID" value="PZR34587.1"/>
    <property type="molecule type" value="Genomic_DNA"/>
</dbReference>
<feature type="transmembrane region" description="Helical" evidence="2">
    <location>
        <begin position="274"/>
        <end position="293"/>
    </location>
</feature>
<feature type="transmembrane region" description="Helical" evidence="2">
    <location>
        <begin position="347"/>
        <end position="379"/>
    </location>
</feature>
<evidence type="ECO:0000313" key="4">
    <source>
        <dbReference type="Proteomes" id="UP000249393"/>
    </source>
</evidence>
<dbReference type="InterPro" id="IPR010640">
    <property type="entry name" value="Low_temperature_requirement_A"/>
</dbReference>
<feature type="transmembrane region" description="Helical" evidence="2">
    <location>
        <begin position="143"/>
        <end position="160"/>
    </location>
</feature>
<comment type="caution">
    <text evidence="3">The sequence shown here is derived from an EMBL/GenBank/DDBJ whole genome shotgun (WGS) entry which is preliminary data.</text>
</comment>
<proteinExistence type="predicted"/>
<dbReference type="PANTHER" id="PTHR36840">
    <property type="entry name" value="BLL5714 PROTEIN"/>
    <property type="match status" value="1"/>
</dbReference>
<feature type="transmembrane region" description="Helical" evidence="2">
    <location>
        <begin position="166"/>
        <end position="187"/>
    </location>
</feature>
<evidence type="ECO:0000313" key="3">
    <source>
        <dbReference type="EMBL" id="PZR34587.1"/>
    </source>
</evidence>
<feature type="transmembrane region" description="Helical" evidence="2">
    <location>
        <begin position="20"/>
        <end position="39"/>
    </location>
</feature>
<feature type="transmembrane region" description="Helical" evidence="2">
    <location>
        <begin position="112"/>
        <end position="131"/>
    </location>
</feature>
<gene>
    <name evidence="3" type="ORF">DI526_09915</name>
</gene>
<feature type="transmembrane region" description="Helical" evidence="2">
    <location>
        <begin position="234"/>
        <end position="254"/>
    </location>
</feature>
<sequence length="408" mass="44519">MADTKTPLLRERKAAEHARVTYAELFFDLVFVFAVTQLSHAVLRHPDGPGLIHATVLLLAVWWSWIYTAWATNWLDPERGPVRLMLFVMMAAALVLAAAIPDAFGERGLAFAAGHVIIQVGRTAFFLWSAWRAPQHRRNFARILSWLVFAAVFWIAGAFVKGEARLLIWGLALGIEYLSAAVGFWTPGLGRTKSQEWKVEGGHMAERCALFTIIALGESIIVSGSTVMGMPWDLPVMAAFASAFLCSLAMWWIYFSSTAEAASKAIEEARDPGAIARVAYTYTHILPVAGIIVAAVGDEWVIHHPLGHADFKIAAAVIGGPFLFLLGTLLFKLAVFRRWSRSRITGLIALAALAPVALSLSPLALSALSTLVLVAVGAWESLTPRPAEKPPEHDGIKPGLKPEKTKKR</sequence>
<evidence type="ECO:0008006" key="5">
    <source>
        <dbReference type="Google" id="ProtNLM"/>
    </source>
</evidence>
<reference evidence="3 4" key="1">
    <citation type="submission" date="2017-08" db="EMBL/GenBank/DDBJ databases">
        <title>Infants hospitalized years apart are colonized by the same room-sourced microbial strains.</title>
        <authorList>
            <person name="Brooks B."/>
            <person name="Olm M.R."/>
            <person name="Firek B.A."/>
            <person name="Baker R."/>
            <person name="Thomas B.C."/>
            <person name="Morowitz M.J."/>
            <person name="Banfield J.F."/>
        </authorList>
    </citation>
    <scope>NUCLEOTIDE SEQUENCE [LARGE SCALE GENOMIC DNA]</scope>
    <source>
        <strain evidence="3">S2_003_000_R2_4</strain>
    </source>
</reference>
<feature type="transmembrane region" description="Helical" evidence="2">
    <location>
        <begin position="51"/>
        <end position="70"/>
    </location>
</feature>
<dbReference type="Proteomes" id="UP000249393">
    <property type="component" value="Unassembled WGS sequence"/>
</dbReference>
<organism evidence="3 4">
    <name type="scientific">Caulobacter segnis</name>
    <dbReference type="NCBI Taxonomy" id="88688"/>
    <lineage>
        <taxon>Bacteria</taxon>
        <taxon>Pseudomonadati</taxon>
        <taxon>Pseudomonadota</taxon>
        <taxon>Alphaproteobacteria</taxon>
        <taxon>Caulobacterales</taxon>
        <taxon>Caulobacteraceae</taxon>
        <taxon>Caulobacter</taxon>
    </lineage>
</organism>
<feature type="compositionally biased region" description="Basic and acidic residues" evidence="1">
    <location>
        <begin position="386"/>
        <end position="408"/>
    </location>
</feature>